<dbReference type="EMBL" id="CP049869">
    <property type="protein sequence ID" value="QIK79365.1"/>
    <property type="molecule type" value="Genomic_DNA"/>
</dbReference>
<dbReference type="InterPro" id="IPR002763">
    <property type="entry name" value="DUF72"/>
</dbReference>
<gene>
    <name evidence="1" type="ORF">G7077_11080</name>
</gene>
<proteinExistence type="predicted"/>
<evidence type="ECO:0000313" key="1">
    <source>
        <dbReference type="EMBL" id="QIK79365.1"/>
    </source>
</evidence>
<dbReference type="PANTHER" id="PTHR30348:SF14">
    <property type="entry name" value="BLR8050 PROTEIN"/>
    <property type="match status" value="1"/>
</dbReference>
<evidence type="ECO:0000313" key="2">
    <source>
        <dbReference type="Proteomes" id="UP000503222"/>
    </source>
</evidence>
<dbReference type="AlphaFoldDB" id="A0A6G7YRJ6"/>
<dbReference type="KEGG" id="spii:G7077_11080"/>
<dbReference type="Proteomes" id="UP000503222">
    <property type="component" value="Chromosome"/>
</dbReference>
<organism evidence="1 2">
    <name type="scientific">Sphingomonas piscis</name>
    <dbReference type="NCBI Taxonomy" id="2714943"/>
    <lineage>
        <taxon>Bacteria</taxon>
        <taxon>Pseudomonadati</taxon>
        <taxon>Pseudomonadota</taxon>
        <taxon>Alphaproteobacteria</taxon>
        <taxon>Sphingomonadales</taxon>
        <taxon>Sphingomonadaceae</taxon>
        <taxon>Sphingomonas</taxon>
    </lineage>
</organism>
<accession>A0A6G7YRJ6</accession>
<protein>
    <submittedName>
        <fullName evidence="1">DUF72 domain-containing protein</fullName>
    </submittedName>
</protein>
<dbReference type="PANTHER" id="PTHR30348">
    <property type="entry name" value="UNCHARACTERIZED PROTEIN YECE"/>
    <property type="match status" value="1"/>
</dbReference>
<dbReference type="InterPro" id="IPR036520">
    <property type="entry name" value="UPF0759_sf"/>
</dbReference>
<dbReference type="SUPFAM" id="SSF117396">
    <property type="entry name" value="TM1631-like"/>
    <property type="match status" value="1"/>
</dbReference>
<dbReference type="RefSeq" id="WP_166411753.1">
    <property type="nucleotide sequence ID" value="NZ_CP049869.1"/>
</dbReference>
<keyword evidence="2" id="KW-1185">Reference proteome</keyword>
<sequence length="238" mass="26223">MKVNIGTAGWSIPAVSAEHFASEGTALERYAARFPVTEINSSFHRPHRLSTWERWRDSVPDDFRFSVKIPKTITHQAKLVNCADLLTDFLPQAEALGSKLAVLLVQLPPKLAFDAAIAAPFFKLLRSRTAAALVCEPRHPSWFEADAEALLAEERVARVAADPAICETASRPGGWRELAYWRLHGSPVIYRSSYADRLGDIARSIRAEEAPEAWCIFDNTASSAATGDALSLMDACQE</sequence>
<reference evidence="1 2" key="1">
    <citation type="submission" date="2020-03" db="EMBL/GenBank/DDBJ databases">
        <title>Sphingomonas sp. nov., isolated from fish.</title>
        <authorList>
            <person name="Hyun D.-W."/>
            <person name="Bae J.-W."/>
        </authorList>
    </citation>
    <scope>NUCLEOTIDE SEQUENCE [LARGE SCALE GENOMIC DNA]</scope>
    <source>
        <strain evidence="1 2">HDW15B</strain>
    </source>
</reference>
<dbReference type="Gene3D" id="3.20.20.410">
    <property type="entry name" value="Protein of unknown function UPF0759"/>
    <property type="match status" value="1"/>
</dbReference>
<dbReference type="Pfam" id="PF01904">
    <property type="entry name" value="DUF72"/>
    <property type="match status" value="1"/>
</dbReference>
<name>A0A6G7YRJ6_9SPHN</name>